<evidence type="ECO:0000256" key="2">
    <source>
        <dbReference type="ARBA" id="ARBA00022857"/>
    </source>
</evidence>
<name>A0A2J6QSF8_HYAVF</name>
<proteinExistence type="inferred from homology"/>
<dbReference type="PANTHER" id="PTHR43639">
    <property type="entry name" value="OXIDOREDUCTASE, SHORT-CHAIN DEHYDROGENASE/REDUCTASE FAMILY (AFU_ORTHOLOGUE AFUA_5G02870)"/>
    <property type="match status" value="1"/>
</dbReference>
<dbReference type="GO" id="GO:0009688">
    <property type="term" value="P:abscisic acid biosynthetic process"/>
    <property type="evidence" value="ECO:0007669"/>
    <property type="project" value="UniProtKB-ARBA"/>
</dbReference>
<dbReference type="AlphaFoldDB" id="A0A2J6QSF8"/>
<protein>
    <submittedName>
        <fullName evidence="5">Toluenesulfonate zinc-independent alcohol dehydrogenase protein</fullName>
    </submittedName>
</protein>
<dbReference type="InterPro" id="IPR020904">
    <property type="entry name" value="Sc_DH/Rdtase_CS"/>
</dbReference>
<dbReference type="Pfam" id="PF00106">
    <property type="entry name" value="adh_short"/>
    <property type="match status" value="1"/>
</dbReference>
<comment type="similarity">
    <text evidence="1 4">Belongs to the short-chain dehydrogenases/reductases (SDR) family.</text>
</comment>
<dbReference type="InterPro" id="IPR036291">
    <property type="entry name" value="NAD(P)-bd_dom_sf"/>
</dbReference>
<evidence type="ECO:0000313" key="6">
    <source>
        <dbReference type="Proteomes" id="UP000235786"/>
    </source>
</evidence>
<dbReference type="OrthoDB" id="294295at2759"/>
<keyword evidence="6" id="KW-1185">Reference proteome</keyword>
<dbReference type="GO" id="GO:0016491">
    <property type="term" value="F:oxidoreductase activity"/>
    <property type="evidence" value="ECO:0007669"/>
    <property type="project" value="UniProtKB-KW"/>
</dbReference>
<organism evidence="5 6">
    <name type="scientific">Hyaloscypha variabilis (strain UAMH 11265 / GT02V1 / F)</name>
    <name type="common">Meliniomyces variabilis</name>
    <dbReference type="NCBI Taxonomy" id="1149755"/>
    <lineage>
        <taxon>Eukaryota</taxon>
        <taxon>Fungi</taxon>
        <taxon>Dikarya</taxon>
        <taxon>Ascomycota</taxon>
        <taxon>Pezizomycotina</taxon>
        <taxon>Leotiomycetes</taxon>
        <taxon>Helotiales</taxon>
        <taxon>Hyaloscyphaceae</taxon>
        <taxon>Hyaloscypha</taxon>
        <taxon>Hyaloscypha variabilis</taxon>
    </lineage>
</organism>
<dbReference type="STRING" id="1149755.A0A2J6QSF8"/>
<keyword evidence="2" id="KW-0521">NADP</keyword>
<dbReference type="Gene3D" id="3.40.50.720">
    <property type="entry name" value="NAD(P)-binding Rossmann-like Domain"/>
    <property type="match status" value="1"/>
</dbReference>
<dbReference type="PANTHER" id="PTHR43639:SF1">
    <property type="entry name" value="SHORT-CHAIN DEHYDROGENASE_REDUCTASE FAMILY PROTEIN"/>
    <property type="match status" value="1"/>
</dbReference>
<dbReference type="EMBL" id="KZ613976">
    <property type="protein sequence ID" value="PMD29200.1"/>
    <property type="molecule type" value="Genomic_DNA"/>
</dbReference>
<evidence type="ECO:0000256" key="4">
    <source>
        <dbReference type="RuleBase" id="RU000363"/>
    </source>
</evidence>
<sequence length="260" mass="28143">MAPGKLLQDKVALITGGGSGFGEGIARLFAVEGGKVVIADINEANGKKVASEIVSLGQSAEFVKTDITKEADWKKALDFAKSKFGTLDILVNNAGWTYTCKDSLKVTENEYDRVFDINVKSIFHSVNIIVPHFLAQGRGNIVNISSCITEYPTVGLMWYGATKAAVDMITRHLATEFSPKGIRSNAVLPSISETPLMKEFMGQAPTAENKASLASDVPLSRLCTPLDIAKAALYFASDYFNDYQTGILLRVDGGRYVSLF</sequence>
<evidence type="ECO:0000256" key="3">
    <source>
        <dbReference type="ARBA" id="ARBA00023002"/>
    </source>
</evidence>
<keyword evidence="3" id="KW-0560">Oxidoreductase</keyword>
<dbReference type="InterPro" id="IPR002347">
    <property type="entry name" value="SDR_fam"/>
</dbReference>
<dbReference type="NCBIfam" id="NF005559">
    <property type="entry name" value="PRK07231.1"/>
    <property type="match status" value="1"/>
</dbReference>
<accession>A0A2J6QSF8</accession>
<dbReference type="PROSITE" id="PS00061">
    <property type="entry name" value="ADH_SHORT"/>
    <property type="match status" value="1"/>
</dbReference>
<gene>
    <name evidence="5" type="ORF">L207DRAFT_593621</name>
</gene>
<dbReference type="Proteomes" id="UP000235786">
    <property type="component" value="Unassembled WGS sequence"/>
</dbReference>
<dbReference type="SUPFAM" id="SSF51735">
    <property type="entry name" value="NAD(P)-binding Rossmann-fold domains"/>
    <property type="match status" value="1"/>
</dbReference>
<dbReference type="PRINTS" id="PR00080">
    <property type="entry name" value="SDRFAMILY"/>
</dbReference>
<evidence type="ECO:0000313" key="5">
    <source>
        <dbReference type="EMBL" id="PMD29200.1"/>
    </source>
</evidence>
<reference evidence="5 6" key="1">
    <citation type="submission" date="2016-04" db="EMBL/GenBank/DDBJ databases">
        <title>A degradative enzymes factory behind the ericoid mycorrhizal symbiosis.</title>
        <authorList>
            <consortium name="DOE Joint Genome Institute"/>
            <person name="Martino E."/>
            <person name="Morin E."/>
            <person name="Grelet G."/>
            <person name="Kuo A."/>
            <person name="Kohler A."/>
            <person name="Daghino S."/>
            <person name="Barry K."/>
            <person name="Choi C."/>
            <person name="Cichocki N."/>
            <person name="Clum A."/>
            <person name="Copeland A."/>
            <person name="Hainaut M."/>
            <person name="Haridas S."/>
            <person name="Labutti K."/>
            <person name="Lindquist E."/>
            <person name="Lipzen A."/>
            <person name="Khouja H.-R."/>
            <person name="Murat C."/>
            <person name="Ohm R."/>
            <person name="Olson A."/>
            <person name="Spatafora J."/>
            <person name="Veneault-Fourrey C."/>
            <person name="Henrissat B."/>
            <person name="Grigoriev I."/>
            <person name="Martin F."/>
            <person name="Perotto S."/>
        </authorList>
    </citation>
    <scope>NUCLEOTIDE SEQUENCE [LARGE SCALE GENOMIC DNA]</scope>
    <source>
        <strain evidence="5 6">F</strain>
    </source>
</reference>
<evidence type="ECO:0000256" key="1">
    <source>
        <dbReference type="ARBA" id="ARBA00006484"/>
    </source>
</evidence>
<dbReference type="FunFam" id="3.40.50.720:FF:000084">
    <property type="entry name" value="Short-chain dehydrogenase reductase"/>
    <property type="match status" value="1"/>
</dbReference>
<dbReference type="PRINTS" id="PR00081">
    <property type="entry name" value="GDHRDH"/>
</dbReference>